<accession>A0A1A6GEL8</accession>
<feature type="region of interest" description="Disordered" evidence="6">
    <location>
        <begin position="98"/>
        <end position="119"/>
    </location>
</feature>
<evidence type="ECO:0000256" key="6">
    <source>
        <dbReference type="SAM" id="MobiDB-lite"/>
    </source>
</evidence>
<feature type="non-terminal residue" evidence="7">
    <location>
        <position position="119"/>
    </location>
</feature>
<keyword evidence="3" id="KW-0687">Ribonucleoprotein</keyword>
<dbReference type="PANTHER" id="PTHR11502">
    <property type="entry name" value="40S RIBOSOMAL PROTEIN S6"/>
    <property type="match status" value="1"/>
</dbReference>
<dbReference type="InterPro" id="IPR001377">
    <property type="entry name" value="Ribosomal_eS6"/>
</dbReference>
<proteinExistence type="inferred from homology"/>
<evidence type="ECO:0000256" key="2">
    <source>
        <dbReference type="ARBA" id="ARBA00022980"/>
    </source>
</evidence>
<dbReference type="EMBL" id="LZPO01097241">
    <property type="protein sequence ID" value="OBS64299.1"/>
    <property type="molecule type" value="Genomic_DNA"/>
</dbReference>
<feature type="compositionally biased region" description="Basic residues" evidence="6">
    <location>
        <begin position="109"/>
        <end position="119"/>
    </location>
</feature>
<evidence type="ECO:0000313" key="7">
    <source>
        <dbReference type="EMBL" id="OBS64299.1"/>
    </source>
</evidence>
<dbReference type="AlphaFoldDB" id="A0A1A6GEL8"/>
<reference evidence="7 8" key="1">
    <citation type="submission" date="2016-06" db="EMBL/GenBank/DDBJ databases">
        <title>The Draft Genome Sequence and Annotation of the Desert Woodrat Neotoma lepida.</title>
        <authorList>
            <person name="Campbell M."/>
            <person name="Oakeson K.F."/>
            <person name="Yandell M."/>
            <person name="Halpert J.R."/>
            <person name="Dearing D."/>
        </authorList>
    </citation>
    <scope>NUCLEOTIDE SEQUENCE [LARGE SCALE GENOMIC DNA]</scope>
    <source>
        <strain evidence="7">417</strain>
        <tissue evidence="7">Liver</tissue>
    </source>
</reference>
<dbReference type="Pfam" id="PF01092">
    <property type="entry name" value="Ribosomal_S6e"/>
    <property type="match status" value="1"/>
</dbReference>
<evidence type="ECO:0000313" key="8">
    <source>
        <dbReference type="Proteomes" id="UP000092124"/>
    </source>
</evidence>
<name>A0A1A6GEL8_NEOLE</name>
<gene>
    <name evidence="7" type="ORF">A6R68_07163</name>
</gene>
<organism evidence="7 8">
    <name type="scientific">Neotoma lepida</name>
    <name type="common">Desert woodrat</name>
    <dbReference type="NCBI Taxonomy" id="56216"/>
    <lineage>
        <taxon>Eukaryota</taxon>
        <taxon>Metazoa</taxon>
        <taxon>Chordata</taxon>
        <taxon>Craniata</taxon>
        <taxon>Vertebrata</taxon>
        <taxon>Euteleostomi</taxon>
        <taxon>Mammalia</taxon>
        <taxon>Eutheria</taxon>
        <taxon>Euarchontoglires</taxon>
        <taxon>Glires</taxon>
        <taxon>Rodentia</taxon>
        <taxon>Myomorpha</taxon>
        <taxon>Muroidea</taxon>
        <taxon>Cricetidae</taxon>
        <taxon>Neotominae</taxon>
        <taxon>Neotoma</taxon>
    </lineage>
</organism>
<dbReference type="STRING" id="56216.A0A1A6GEL8"/>
<sequence>MCDLISGGKDKQDFPMNQGVLTHGRVRLLLNDVQQYEGPQMKKVRSPGPKHPRFSVLLLQVSCKHECQRIALKKQCTKKNKEKAEGCARLLAKRMKKVKKNKQREFSEKKKHKKQIAKR</sequence>
<evidence type="ECO:0000256" key="3">
    <source>
        <dbReference type="ARBA" id="ARBA00023274"/>
    </source>
</evidence>
<comment type="similarity">
    <text evidence="1">Belongs to the eukaryotic ribosomal protein eS6 family.</text>
</comment>
<dbReference type="Gene3D" id="1.20.5.2650">
    <property type="match status" value="1"/>
</dbReference>
<protein>
    <recommendedName>
        <fullName evidence="4">Small ribosomal subunit protein eS6</fullName>
    </recommendedName>
    <alternativeName>
        <fullName evidence="5">40S ribosomal protein S6</fullName>
    </alternativeName>
</protein>
<dbReference type="GO" id="GO:0006412">
    <property type="term" value="P:translation"/>
    <property type="evidence" value="ECO:0007669"/>
    <property type="project" value="InterPro"/>
</dbReference>
<evidence type="ECO:0000256" key="4">
    <source>
        <dbReference type="ARBA" id="ARBA00035278"/>
    </source>
</evidence>
<dbReference type="GO" id="GO:0005840">
    <property type="term" value="C:ribosome"/>
    <property type="evidence" value="ECO:0007669"/>
    <property type="project" value="UniProtKB-KW"/>
</dbReference>
<keyword evidence="2" id="KW-0689">Ribosomal protein</keyword>
<comment type="caution">
    <text evidence="7">The sequence shown here is derived from an EMBL/GenBank/DDBJ whole genome shotgun (WGS) entry which is preliminary data.</text>
</comment>
<keyword evidence="8" id="KW-1185">Reference proteome</keyword>
<evidence type="ECO:0000256" key="1">
    <source>
        <dbReference type="ARBA" id="ARBA00009312"/>
    </source>
</evidence>
<dbReference type="GO" id="GO:1990904">
    <property type="term" value="C:ribonucleoprotein complex"/>
    <property type="evidence" value="ECO:0007669"/>
    <property type="project" value="UniProtKB-KW"/>
</dbReference>
<dbReference type="Proteomes" id="UP000092124">
    <property type="component" value="Unassembled WGS sequence"/>
</dbReference>
<evidence type="ECO:0000256" key="5">
    <source>
        <dbReference type="ARBA" id="ARBA00035403"/>
    </source>
</evidence>
<dbReference type="GO" id="GO:0003735">
    <property type="term" value="F:structural constituent of ribosome"/>
    <property type="evidence" value="ECO:0007669"/>
    <property type="project" value="InterPro"/>
</dbReference>